<comment type="caution">
    <text evidence="2">The sequence shown here is derived from an EMBL/GenBank/DDBJ whole genome shotgun (WGS) entry which is preliminary data.</text>
</comment>
<evidence type="ECO:0000313" key="2">
    <source>
        <dbReference type="EMBL" id="KAK8580562.1"/>
    </source>
</evidence>
<name>A0ABR2FHZ9_9ROSI</name>
<keyword evidence="3" id="KW-1185">Reference proteome</keyword>
<reference evidence="2 3" key="1">
    <citation type="journal article" date="2024" name="G3 (Bethesda)">
        <title>Genome assembly of Hibiscus sabdariffa L. provides insights into metabolisms of medicinal natural products.</title>
        <authorList>
            <person name="Kim T."/>
        </authorList>
    </citation>
    <scope>NUCLEOTIDE SEQUENCE [LARGE SCALE GENOMIC DNA]</scope>
    <source>
        <strain evidence="2">TK-2024</strain>
        <tissue evidence="2">Old leaves</tissue>
    </source>
</reference>
<evidence type="ECO:0000256" key="1">
    <source>
        <dbReference type="SAM" id="MobiDB-lite"/>
    </source>
</evidence>
<sequence length="266" mass="29840">MIRSNVSTGNYEATEDSQPAVLKQDASEATQGSHYTVPSSAYGYNYENSQQLNPAFIHPQTNTQIENLTPFSSVMTAREPDLSNSPFPVSQCQQNTPMQSLPLVVQPFLCQSCIWLWVAEFYQRSWRLPLNPPSAPTGTIIGYDDILSSQYKDNNHLMSLQHTENSAMWVHGPGSRTMFVGSTYRFQGQNRKGGEYRQRQQPSQQIGSLGYPNFYHSQTGVLGDHQQQNPMDGTLSGLKASHQSRPNCYERTITDDINSCFFGVLP</sequence>
<protein>
    <submittedName>
        <fullName evidence="2">Uncharacterized protein</fullName>
    </submittedName>
</protein>
<dbReference type="Proteomes" id="UP001472677">
    <property type="component" value="Unassembled WGS sequence"/>
</dbReference>
<proteinExistence type="predicted"/>
<evidence type="ECO:0000313" key="3">
    <source>
        <dbReference type="Proteomes" id="UP001472677"/>
    </source>
</evidence>
<gene>
    <name evidence="2" type="ORF">V6N12_070828</name>
</gene>
<dbReference type="PANTHER" id="PTHR46445:SF3">
    <property type="entry name" value="RNA POLYMERASE II DEGRADATION FACTOR-LIKE PROTEIN (DUF1296)-RELATED"/>
    <property type="match status" value="1"/>
</dbReference>
<dbReference type="EMBL" id="JBBPBM010000006">
    <property type="protein sequence ID" value="KAK8580562.1"/>
    <property type="molecule type" value="Genomic_DNA"/>
</dbReference>
<dbReference type="PANTHER" id="PTHR46445">
    <property type="entry name" value="RNA POLYMERASE II DEGRADATION FACTOR-LIKE PROTEIN (DUF1296)"/>
    <property type="match status" value="1"/>
</dbReference>
<organism evidence="2 3">
    <name type="scientific">Hibiscus sabdariffa</name>
    <name type="common">roselle</name>
    <dbReference type="NCBI Taxonomy" id="183260"/>
    <lineage>
        <taxon>Eukaryota</taxon>
        <taxon>Viridiplantae</taxon>
        <taxon>Streptophyta</taxon>
        <taxon>Embryophyta</taxon>
        <taxon>Tracheophyta</taxon>
        <taxon>Spermatophyta</taxon>
        <taxon>Magnoliopsida</taxon>
        <taxon>eudicotyledons</taxon>
        <taxon>Gunneridae</taxon>
        <taxon>Pentapetalae</taxon>
        <taxon>rosids</taxon>
        <taxon>malvids</taxon>
        <taxon>Malvales</taxon>
        <taxon>Malvaceae</taxon>
        <taxon>Malvoideae</taxon>
        <taxon>Hibiscus</taxon>
    </lineage>
</organism>
<accession>A0ABR2FHZ9</accession>
<feature type="compositionally biased region" description="Polar residues" evidence="1">
    <location>
        <begin position="1"/>
        <end position="11"/>
    </location>
</feature>
<feature type="region of interest" description="Disordered" evidence="1">
    <location>
        <begin position="1"/>
        <end position="32"/>
    </location>
</feature>